<keyword evidence="1" id="KW-0732">Signal</keyword>
<evidence type="ECO:0000313" key="3">
    <source>
        <dbReference type="Proteomes" id="UP001139157"/>
    </source>
</evidence>
<evidence type="ECO:0000256" key="1">
    <source>
        <dbReference type="SAM" id="SignalP"/>
    </source>
</evidence>
<protein>
    <recommendedName>
        <fullName evidence="4">Secreted protein</fullName>
    </recommendedName>
</protein>
<organism evidence="2 3">
    <name type="scientific">Nocardia pulmonis</name>
    <dbReference type="NCBI Taxonomy" id="2951408"/>
    <lineage>
        <taxon>Bacteria</taxon>
        <taxon>Bacillati</taxon>
        <taxon>Actinomycetota</taxon>
        <taxon>Actinomycetes</taxon>
        <taxon>Mycobacteriales</taxon>
        <taxon>Nocardiaceae</taxon>
        <taxon>Nocardia</taxon>
    </lineage>
</organism>
<evidence type="ECO:0000313" key="2">
    <source>
        <dbReference type="EMBL" id="MCM6777993.1"/>
    </source>
</evidence>
<dbReference type="AlphaFoldDB" id="A0A9X2EFH0"/>
<feature type="chain" id="PRO_5040771642" description="Secreted protein" evidence="1">
    <location>
        <begin position="26"/>
        <end position="179"/>
    </location>
</feature>
<comment type="caution">
    <text evidence="2">The sequence shown here is derived from an EMBL/GenBank/DDBJ whole genome shotgun (WGS) entry which is preliminary data.</text>
</comment>
<name>A0A9X2EFH0_9NOCA</name>
<accession>A0A9X2EFH0</accession>
<keyword evidence="3" id="KW-1185">Reference proteome</keyword>
<dbReference type="Proteomes" id="UP001139157">
    <property type="component" value="Unassembled WGS sequence"/>
</dbReference>
<feature type="signal peptide" evidence="1">
    <location>
        <begin position="1"/>
        <end position="25"/>
    </location>
</feature>
<reference evidence="2" key="1">
    <citation type="submission" date="2022-06" db="EMBL/GenBank/DDBJ databases">
        <title>Novel species in genus nocardia.</title>
        <authorList>
            <person name="Li F."/>
        </authorList>
    </citation>
    <scope>NUCLEOTIDE SEQUENCE</scope>
    <source>
        <strain evidence="2">CDC141</strain>
    </source>
</reference>
<sequence length="179" mass="18435">MRITLFGRALAATLLAVGATVPAVASSAPAKTELLPTVDLTCDVFSQVDFALHGGTLGGIYTSTHRNCVSPNPAYQKYSSFLAVAPAIQVTGCPQTGFSGSADLTWVNREELTLEPGTADYALSATPPTLSLTVTSGPFAGDRLVALVAPVPTGVLTCPNGLPTAQRILIQGQQLTLGH</sequence>
<dbReference type="RefSeq" id="WP_251917451.1">
    <property type="nucleotide sequence ID" value="NZ_JAMRXG010000018.1"/>
</dbReference>
<gene>
    <name evidence="2" type="ORF">NDR86_31370</name>
</gene>
<evidence type="ECO:0008006" key="4">
    <source>
        <dbReference type="Google" id="ProtNLM"/>
    </source>
</evidence>
<proteinExistence type="predicted"/>
<dbReference type="EMBL" id="JAMRXG010000018">
    <property type="protein sequence ID" value="MCM6777993.1"/>
    <property type="molecule type" value="Genomic_DNA"/>
</dbReference>